<proteinExistence type="predicted"/>
<organism evidence="2 3">
    <name type="scientific">Vibrio nigripulchritudo SOn1</name>
    <dbReference type="NCBI Taxonomy" id="1238450"/>
    <lineage>
        <taxon>Bacteria</taxon>
        <taxon>Pseudomonadati</taxon>
        <taxon>Pseudomonadota</taxon>
        <taxon>Gammaproteobacteria</taxon>
        <taxon>Vibrionales</taxon>
        <taxon>Vibrionaceae</taxon>
        <taxon>Vibrio</taxon>
    </lineage>
</organism>
<comment type="caution">
    <text evidence="2">The sequence shown here is derived from an EMBL/GenBank/DDBJ whole genome shotgun (WGS) entry which is preliminary data.</text>
</comment>
<dbReference type="RefSeq" id="WP_022613027.1">
    <property type="nucleotide sequence ID" value="NZ_LK391965.1"/>
</dbReference>
<name>A0AAV2VV73_9VIBR</name>
<gene>
    <name evidence="2" type="ORF">VIBNISOn1_560124</name>
</gene>
<evidence type="ECO:0000313" key="3">
    <source>
        <dbReference type="Proteomes" id="UP000018211"/>
    </source>
</evidence>
<dbReference type="AlphaFoldDB" id="A0AAV2VV73"/>
<evidence type="ECO:0000313" key="2">
    <source>
        <dbReference type="EMBL" id="CCO48587.1"/>
    </source>
</evidence>
<protein>
    <submittedName>
        <fullName evidence="2">Uncharacterized protein</fullName>
    </submittedName>
</protein>
<evidence type="ECO:0000256" key="1">
    <source>
        <dbReference type="SAM" id="MobiDB-lite"/>
    </source>
</evidence>
<reference evidence="2 3" key="1">
    <citation type="journal article" date="2013" name="ISME J.">
        <title>Comparative genomics of pathogenic lineages of Vibrio nigripulchritudo identifies virulence-associated traits.</title>
        <authorList>
            <person name="Goudenege D."/>
            <person name="Labreuche Y."/>
            <person name="Krin E."/>
            <person name="Ansquer D."/>
            <person name="Mangenot S."/>
            <person name="Calteau A."/>
            <person name="Medigue C."/>
            <person name="Mazel D."/>
            <person name="Polz M.F."/>
            <person name="Le Roux F."/>
        </authorList>
    </citation>
    <scope>NUCLEOTIDE SEQUENCE [LARGE SCALE GENOMIC DNA]</scope>
    <source>
        <strain evidence="2 3">SOn1</strain>
    </source>
</reference>
<dbReference type="Proteomes" id="UP000018211">
    <property type="component" value="Unassembled WGS sequence"/>
</dbReference>
<accession>A0AAV2VV73</accession>
<feature type="region of interest" description="Disordered" evidence="1">
    <location>
        <begin position="103"/>
        <end position="122"/>
    </location>
</feature>
<sequence length="187" mass="21077">MTSPIKDEEIEALYKQSANEQPSPEIDDAILNYANKSSNRDQVVKSTWNWKPVLAVAASVVFVTLLAPWKWVDDTVHESLEVESMMDDSLMIEERYDLTPEAAPAADVPEQPQSFLKSLPKKPESSQRMMAEALESHTETSPFLKIEMLLKAGKADEARKTLSLLLEEQPELKDQLPEHLKALLESD</sequence>
<dbReference type="EMBL" id="CAOF01000149">
    <property type="protein sequence ID" value="CCO48587.1"/>
    <property type="molecule type" value="Genomic_DNA"/>
</dbReference>